<evidence type="ECO:0000256" key="6">
    <source>
        <dbReference type="ARBA" id="ARBA00023027"/>
    </source>
</evidence>
<evidence type="ECO:0000313" key="14">
    <source>
        <dbReference type="Proteomes" id="UP000585050"/>
    </source>
</evidence>
<name>A0A7X8SLX6_9BACT</name>
<keyword evidence="9" id="KW-1208">Phospholipid metabolism</keyword>
<keyword evidence="5" id="KW-0560">Oxidoreductase</keyword>
<organism evidence="13 14">
    <name type="scientific">Flammeovirga agarivorans</name>
    <dbReference type="NCBI Taxonomy" id="2726742"/>
    <lineage>
        <taxon>Bacteria</taxon>
        <taxon>Pseudomonadati</taxon>
        <taxon>Bacteroidota</taxon>
        <taxon>Cytophagia</taxon>
        <taxon>Cytophagales</taxon>
        <taxon>Flammeovirgaceae</taxon>
        <taxon>Flammeovirga</taxon>
    </lineage>
</organism>
<dbReference type="GO" id="GO:0016614">
    <property type="term" value="F:oxidoreductase activity, acting on CH-OH group of donors"/>
    <property type="evidence" value="ECO:0007669"/>
    <property type="project" value="InterPro"/>
</dbReference>
<feature type="binding site" evidence="10">
    <location>
        <position position="246"/>
    </location>
    <ligand>
        <name>glycerol</name>
        <dbReference type="ChEBI" id="CHEBI:17754"/>
    </ligand>
</feature>
<comment type="cofactor">
    <cofactor evidence="10">
        <name>Zn(2+)</name>
        <dbReference type="ChEBI" id="CHEBI:29105"/>
    </cofactor>
    <text evidence="10">Binds 1 zinc ion per subunit.</text>
</comment>
<sequence>MFYKHIPIPVILEIGNQLVEKIPQILKDKSFYFPKIVVFTSSFLGNRYADVLEKIGALKTIHVNEASILEVERIILENDFSADELFIGFGGGSVIDVVKLISHKTNNAYLSVPSTLSNDGLYSPISRLINKSGKKESYGVTPPLGIIADINIIKKSPKVNILSGVGDLVSNLNALKDWELSNQVTNEKIDNFAVSLSLLSANSILEYAEEDLKNDEFLITLANGLVISGLAMVISGNSRPASGAEHLISHAIDELYPEDSTLHGLQVAFGQILIEQVFLGSSTSKVQEFYKNIGLTKILQANINFSDEQLENILLLSSQIRKNRYTVLDNISISNISLKSFKL</sequence>
<keyword evidence="4" id="KW-0521">NADP</keyword>
<dbReference type="PANTHER" id="PTHR43616:SF5">
    <property type="entry name" value="GLYCEROL DEHYDROGENASE 1"/>
    <property type="match status" value="1"/>
</dbReference>
<evidence type="ECO:0000256" key="11">
    <source>
        <dbReference type="PIRSR" id="PIRSR000112-2"/>
    </source>
</evidence>
<evidence type="ECO:0000256" key="5">
    <source>
        <dbReference type="ARBA" id="ARBA00023002"/>
    </source>
</evidence>
<keyword evidence="14" id="KW-1185">Reference proteome</keyword>
<keyword evidence="6 12" id="KW-0520">NAD</keyword>
<dbReference type="InterPro" id="IPR016205">
    <property type="entry name" value="Glycerol_DH"/>
</dbReference>
<keyword evidence="8" id="KW-0594">Phospholipid biosynthesis</keyword>
<evidence type="ECO:0000256" key="1">
    <source>
        <dbReference type="ARBA" id="ARBA00022490"/>
    </source>
</evidence>
<feature type="binding site" evidence="12">
    <location>
        <begin position="92"/>
        <end position="96"/>
    </location>
    <ligand>
        <name>NAD(+)</name>
        <dbReference type="ChEBI" id="CHEBI:57540"/>
    </ligand>
</feature>
<feature type="binding site" evidence="10">
    <location>
        <position position="167"/>
    </location>
    <ligand>
        <name>glycerol</name>
        <dbReference type="ChEBI" id="CHEBI:17754"/>
    </ligand>
</feature>
<feature type="binding site" evidence="11">
    <location>
        <position position="119"/>
    </location>
    <ligand>
        <name>glycerol</name>
        <dbReference type="ChEBI" id="CHEBI:17754"/>
    </ligand>
</feature>
<evidence type="ECO:0000256" key="7">
    <source>
        <dbReference type="ARBA" id="ARBA00023098"/>
    </source>
</evidence>
<dbReference type="RefSeq" id="WP_168883366.1">
    <property type="nucleotide sequence ID" value="NZ_JABAIL010000004.1"/>
</dbReference>
<dbReference type="EMBL" id="JABAIL010000004">
    <property type="protein sequence ID" value="NLR92661.1"/>
    <property type="molecule type" value="Genomic_DNA"/>
</dbReference>
<keyword evidence="3 10" id="KW-0479">Metal-binding</keyword>
<evidence type="ECO:0000256" key="2">
    <source>
        <dbReference type="ARBA" id="ARBA00022516"/>
    </source>
</evidence>
<dbReference type="GO" id="GO:0008654">
    <property type="term" value="P:phospholipid biosynthetic process"/>
    <property type="evidence" value="ECO:0007669"/>
    <property type="project" value="UniProtKB-KW"/>
</dbReference>
<evidence type="ECO:0000256" key="12">
    <source>
        <dbReference type="PIRSR" id="PIRSR000112-3"/>
    </source>
</evidence>
<feature type="binding site" evidence="12">
    <location>
        <position position="123"/>
    </location>
    <ligand>
        <name>NAD(+)</name>
        <dbReference type="ChEBI" id="CHEBI:57540"/>
    </ligand>
</feature>
<keyword evidence="10" id="KW-0862">Zinc</keyword>
<accession>A0A7X8SLX6</accession>
<evidence type="ECO:0000256" key="10">
    <source>
        <dbReference type="PIRSR" id="PIRSR000112-1"/>
    </source>
</evidence>
<reference evidence="13 14" key="1">
    <citation type="submission" date="2020-04" db="EMBL/GenBank/DDBJ databases">
        <title>Flammeovirga sp. SR4, a novel species isolated from seawater.</title>
        <authorList>
            <person name="Wang X."/>
        </authorList>
    </citation>
    <scope>NUCLEOTIDE SEQUENCE [LARGE SCALE GENOMIC DNA]</scope>
    <source>
        <strain evidence="13 14">SR4</strain>
    </source>
</reference>
<dbReference type="PANTHER" id="PTHR43616">
    <property type="entry name" value="GLYCEROL DEHYDROGENASE"/>
    <property type="match status" value="1"/>
</dbReference>
<keyword evidence="2" id="KW-0444">Lipid biosynthesis</keyword>
<keyword evidence="7" id="KW-0443">Lipid metabolism</keyword>
<dbReference type="Proteomes" id="UP000585050">
    <property type="component" value="Unassembled WGS sequence"/>
</dbReference>
<dbReference type="Pfam" id="PF13685">
    <property type="entry name" value="Fe-ADH_2"/>
    <property type="match status" value="1"/>
</dbReference>
<dbReference type="AlphaFoldDB" id="A0A7X8SLX6"/>
<evidence type="ECO:0000256" key="3">
    <source>
        <dbReference type="ARBA" id="ARBA00022723"/>
    </source>
</evidence>
<dbReference type="GO" id="GO:0046872">
    <property type="term" value="F:metal ion binding"/>
    <property type="evidence" value="ECO:0007669"/>
    <property type="project" value="UniProtKB-KW"/>
</dbReference>
<dbReference type="PIRSF" id="PIRSF000112">
    <property type="entry name" value="Glycerol_dehydrogenase"/>
    <property type="match status" value="1"/>
</dbReference>
<comment type="caution">
    <text evidence="13">The sequence shown here is derived from an EMBL/GenBank/DDBJ whole genome shotgun (WGS) entry which is preliminary data.</text>
</comment>
<feature type="binding site" evidence="10">
    <location>
        <position position="263"/>
    </location>
    <ligand>
        <name>glycerol</name>
        <dbReference type="ChEBI" id="CHEBI:17754"/>
    </ligand>
</feature>
<evidence type="ECO:0000256" key="9">
    <source>
        <dbReference type="ARBA" id="ARBA00023264"/>
    </source>
</evidence>
<gene>
    <name evidence="13" type="ORF">HGP29_15690</name>
</gene>
<dbReference type="SUPFAM" id="SSF56796">
    <property type="entry name" value="Dehydroquinate synthase-like"/>
    <property type="match status" value="1"/>
</dbReference>
<proteinExistence type="predicted"/>
<dbReference type="Gene3D" id="3.40.50.1970">
    <property type="match status" value="1"/>
</dbReference>
<protein>
    <submittedName>
        <fullName evidence="13">Iron-containing alcohol dehydrogenase family protein</fullName>
    </submittedName>
</protein>
<evidence type="ECO:0000313" key="13">
    <source>
        <dbReference type="EMBL" id="NLR92661.1"/>
    </source>
</evidence>
<dbReference type="Gene3D" id="1.20.1090.10">
    <property type="entry name" value="Dehydroquinate synthase-like - alpha domain"/>
    <property type="match status" value="1"/>
</dbReference>
<dbReference type="InterPro" id="IPR032837">
    <property type="entry name" value="G1PDH"/>
</dbReference>
<keyword evidence="1" id="KW-0963">Cytoplasm</keyword>
<evidence type="ECO:0000256" key="4">
    <source>
        <dbReference type="ARBA" id="ARBA00022857"/>
    </source>
</evidence>
<evidence type="ECO:0000256" key="8">
    <source>
        <dbReference type="ARBA" id="ARBA00023209"/>
    </source>
</evidence>